<dbReference type="PROSITE" id="PS51387">
    <property type="entry name" value="FAD_PCMH"/>
    <property type="match status" value="1"/>
</dbReference>
<keyword evidence="3" id="KW-0560">Oxidoreductase</keyword>
<dbReference type="PANTHER" id="PTHR43762">
    <property type="entry name" value="L-GULONOLACTONE OXIDASE"/>
    <property type="match status" value="1"/>
</dbReference>
<keyword evidence="2" id="KW-0274">FAD</keyword>
<evidence type="ECO:0000256" key="1">
    <source>
        <dbReference type="ARBA" id="ARBA00022630"/>
    </source>
</evidence>
<dbReference type="SUPFAM" id="SSF56176">
    <property type="entry name" value="FAD-binding/transporter-associated domain-like"/>
    <property type="match status" value="1"/>
</dbReference>
<evidence type="ECO:0000256" key="2">
    <source>
        <dbReference type="ARBA" id="ARBA00022827"/>
    </source>
</evidence>
<organism evidence="5 6">
    <name type="scientific">Sphingomonas alpina</name>
    <dbReference type="NCBI Taxonomy" id="653931"/>
    <lineage>
        <taxon>Bacteria</taxon>
        <taxon>Pseudomonadati</taxon>
        <taxon>Pseudomonadota</taxon>
        <taxon>Alphaproteobacteria</taxon>
        <taxon>Sphingomonadales</taxon>
        <taxon>Sphingomonadaceae</taxon>
        <taxon>Sphingomonas</taxon>
    </lineage>
</organism>
<keyword evidence="6" id="KW-1185">Reference proteome</keyword>
<reference evidence="5 6" key="1">
    <citation type="submission" date="2020-09" db="EMBL/GenBank/DDBJ databases">
        <title>Sphingomonas sp., a new species isolated from pork steak.</title>
        <authorList>
            <person name="Heidler von Heilborn D."/>
        </authorList>
    </citation>
    <scope>NUCLEOTIDE SEQUENCE [LARGE SCALE GENOMIC DNA]</scope>
    <source>
        <strain evidence="6">S8-3T</strain>
    </source>
</reference>
<dbReference type="AlphaFoldDB" id="A0A7H0LPM7"/>
<proteinExistence type="predicted"/>
<sequence>MTEWHNWSGSVVARPANILHPETEEELSRLIAQADKVRVVGAGHSFMPLCETDGLLLCLDALDGSIDVAPDGRSAWAPAGWSLARLTRALWDKGYSLPNQGDVNPQSLAGAISTGTHGTGAELGSLATFARGFRLVLADGSVVQCSATERPDLFEAQRLSLGLLGVVTRISIDLVPAYHLQERLSVKPLAEVMEQWTDLAAQQRHVEFWIFPYSDNVILKTLELCDPAPEPKVTSDVSERIFKVYCELAMLVPGMTPILQRTLMRLVGTGRRRGPAYSVFPSDRTTRFEEMEYELPRAAGFPALNEVIAWIRKNRLPVTFPFEYRLVAGDDIWLSPFNNGPGTSVSMHQYAKMPWQAVFAAAETIFRAHGGRPHWAKRHNLTARDVYDLYPMADRFNAIRREVDPAAKFANAHLTALFGIDRQSP</sequence>
<dbReference type="InterPro" id="IPR016171">
    <property type="entry name" value="Vanillyl_alc_oxidase_C-sub2"/>
</dbReference>
<dbReference type="EMBL" id="CP061038">
    <property type="protein sequence ID" value="QNQ11630.1"/>
    <property type="molecule type" value="Genomic_DNA"/>
</dbReference>
<evidence type="ECO:0000313" key="5">
    <source>
        <dbReference type="EMBL" id="QNQ11630.1"/>
    </source>
</evidence>
<dbReference type="RefSeq" id="WP_187763935.1">
    <property type="nucleotide sequence ID" value="NZ_CP061038.1"/>
</dbReference>
<protein>
    <submittedName>
        <fullName evidence="5">FAD-binding protein</fullName>
    </submittedName>
</protein>
<dbReference type="InterPro" id="IPR016166">
    <property type="entry name" value="FAD-bd_PCMH"/>
</dbReference>
<name>A0A7H0LPM7_9SPHN</name>
<keyword evidence="1" id="KW-0285">Flavoprotein</keyword>
<dbReference type="GO" id="GO:0003885">
    <property type="term" value="F:D-arabinono-1,4-lactone oxidase activity"/>
    <property type="evidence" value="ECO:0007669"/>
    <property type="project" value="InterPro"/>
</dbReference>
<dbReference type="InterPro" id="IPR006094">
    <property type="entry name" value="Oxid_FAD_bind_N"/>
</dbReference>
<dbReference type="InterPro" id="IPR010031">
    <property type="entry name" value="FAD_lactone_oxidase-like"/>
</dbReference>
<dbReference type="Pfam" id="PF01565">
    <property type="entry name" value="FAD_binding_4"/>
    <property type="match status" value="1"/>
</dbReference>
<dbReference type="Gene3D" id="3.30.465.10">
    <property type="match status" value="1"/>
</dbReference>
<dbReference type="Gene3D" id="3.30.70.2520">
    <property type="match status" value="1"/>
</dbReference>
<dbReference type="NCBIfam" id="TIGR01679">
    <property type="entry name" value="bact_FAD_ox"/>
    <property type="match status" value="1"/>
</dbReference>
<dbReference type="InterPro" id="IPR016167">
    <property type="entry name" value="FAD-bd_PCMH_sub1"/>
</dbReference>
<dbReference type="Pfam" id="PF04030">
    <property type="entry name" value="ALO"/>
    <property type="match status" value="1"/>
</dbReference>
<dbReference type="PANTHER" id="PTHR43762:SF1">
    <property type="entry name" value="D-ARABINONO-1,4-LACTONE OXIDASE"/>
    <property type="match status" value="1"/>
</dbReference>
<evidence type="ECO:0000259" key="4">
    <source>
        <dbReference type="PROSITE" id="PS51387"/>
    </source>
</evidence>
<dbReference type="InterPro" id="IPR016169">
    <property type="entry name" value="FAD-bd_PCMH_sub2"/>
</dbReference>
<accession>A0A7H0LPM7</accession>
<dbReference type="GO" id="GO:0071949">
    <property type="term" value="F:FAD binding"/>
    <property type="evidence" value="ECO:0007669"/>
    <property type="project" value="InterPro"/>
</dbReference>
<gene>
    <name evidence="5" type="ORF">H3Z74_11140</name>
</gene>
<dbReference type="Proteomes" id="UP000516148">
    <property type="component" value="Chromosome"/>
</dbReference>
<dbReference type="InterPro" id="IPR007173">
    <property type="entry name" value="ALO_C"/>
</dbReference>
<feature type="domain" description="FAD-binding PCMH-type" evidence="4">
    <location>
        <begin position="11"/>
        <end position="177"/>
    </location>
</feature>
<dbReference type="Gene3D" id="1.10.45.10">
    <property type="entry name" value="Vanillyl-alcohol Oxidase, Chain A, domain 4"/>
    <property type="match status" value="1"/>
</dbReference>
<dbReference type="KEGG" id="spap:H3Z74_11140"/>
<dbReference type="InterPro" id="IPR036318">
    <property type="entry name" value="FAD-bd_PCMH-like_sf"/>
</dbReference>
<evidence type="ECO:0000313" key="6">
    <source>
        <dbReference type="Proteomes" id="UP000516148"/>
    </source>
</evidence>
<evidence type="ECO:0000256" key="3">
    <source>
        <dbReference type="ARBA" id="ARBA00023002"/>
    </source>
</evidence>
<dbReference type="PIRSF" id="PIRSF000136">
    <property type="entry name" value="LGO_GLO"/>
    <property type="match status" value="1"/>
</dbReference>
<dbReference type="GO" id="GO:0016020">
    <property type="term" value="C:membrane"/>
    <property type="evidence" value="ECO:0007669"/>
    <property type="project" value="InterPro"/>
</dbReference>
<dbReference type="Gene3D" id="3.30.43.10">
    <property type="entry name" value="Uridine Diphospho-n-acetylenolpyruvylglucosamine Reductase, domain 2"/>
    <property type="match status" value="1"/>
</dbReference>